<organism evidence="3 4">
    <name type="scientific">Roseibium suaedae</name>
    <dbReference type="NCBI Taxonomy" id="735517"/>
    <lineage>
        <taxon>Bacteria</taxon>
        <taxon>Pseudomonadati</taxon>
        <taxon>Pseudomonadota</taxon>
        <taxon>Alphaproteobacteria</taxon>
        <taxon>Hyphomicrobiales</taxon>
        <taxon>Stappiaceae</taxon>
        <taxon>Roseibium</taxon>
    </lineage>
</organism>
<dbReference type="SMART" id="SM00028">
    <property type="entry name" value="TPR"/>
    <property type="match status" value="2"/>
</dbReference>
<dbReference type="EMBL" id="FRBW01000002">
    <property type="protein sequence ID" value="SHM44913.1"/>
    <property type="molecule type" value="Genomic_DNA"/>
</dbReference>
<protein>
    <submittedName>
        <fullName evidence="3">Uncharacterized protein</fullName>
    </submittedName>
</protein>
<dbReference type="InterPro" id="IPR011990">
    <property type="entry name" value="TPR-like_helical_dom_sf"/>
</dbReference>
<dbReference type="InterPro" id="IPR019734">
    <property type="entry name" value="TPR_rpt"/>
</dbReference>
<dbReference type="STRING" id="735517.SAMN05444272_2651"/>
<feature type="region of interest" description="Disordered" evidence="2">
    <location>
        <begin position="1"/>
        <end position="30"/>
    </location>
</feature>
<dbReference type="SUPFAM" id="SSF48452">
    <property type="entry name" value="TPR-like"/>
    <property type="match status" value="1"/>
</dbReference>
<reference evidence="3 4" key="1">
    <citation type="submission" date="2016-11" db="EMBL/GenBank/DDBJ databases">
        <authorList>
            <person name="Jaros S."/>
            <person name="Januszkiewicz K."/>
            <person name="Wedrychowicz H."/>
        </authorList>
    </citation>
    <scope>NUCLEOTIDE SEQUENCE [LARGE SCALE GENOMIC DNA]</scope>
    <source>
        <strain evidence="3 4">DSM 22153</strain>
    </source>
</reference>
<accession>A0A1M7IWA1</accession>
<keyword evidence="4" id="KW-1185">Reference proteome</keyword>
<dbReference type="Proteomes" id="UP000186002">
    <property type="component" value="Unassembled WGS sequence"/>
</dbReference>
<dbReference type="PROSITE" id="PS50005">
    <property type="entry name" value="TPR"/>
    <property type="match status" value="2"/>
</dbReference>
<evidence type="ECO:0000313" key="4">
    <source>
        <dbReference type="Proteomes" id="UP000186002"/>
    </source>
</evidence>
<evidence type="ECO:0000313" key="3">
    <source>
        <dbReference type="EMBL" id="SHM44913.1"/>
    </source>
</evidence>
<gene>
    <name evidence="3" type="ORF">SAMN05444272_2651</name>
</gene>
<dbReference type="AlphaFoldDB" id="A0A1M7IWA1"/>
<keyword evidence="1" id="KW-0802">TPR repeat</keyword>
<dbReference type="Gene3D" id="1.25.40.10">
    <property type="entry name" value="Tetratricopeptide repeat domain"/>
    <property type="match status" value="1"/>
</dbReference>
<feature type="repeat" description="TPR" evidence="1">
    <location>
        <begin position="134"/>
        <end position="167"/>
    </location>
</feature>
<evidence type="ECO:0000256" key="2">
    <source>
        <dbReference type="SAM" id="MobiDB-lite"/>
    </source>
</evidence>
<feature type="repeat" description="TPR" evidence="1">
    <location>
        <begin position="100"/>
        <end position="133"/>
    </location>
</feature>
<name>A0A1M7IWA1_9HYPH</name>
<proteinExistence type="predicted"/>
<evidence type="ECO:0000256" key="1">
    <source>
        <dbReference type="PROSITE-ProRule" id="PRU00339"/>
    </source>
</evidence>
<sequence length="186" mass="20461">MLQHPEDLPAEPEGEQGKADAQKKDGREPGINDLYAELAEAKDDSAAARIARRIQINWLESGSDTVDLLMARSAQALKAGDYGLTLDLLDVVVSLAPGYAEGWNRRATVYYLQEDFGRSLVDIERTLAIEPRHWGALSGLGMIQRRLGEKDRALATFRQILKIHPALSNAREAVEALEKGSEGEPI</sequence>
<feature type="compositionally biased region" description="Basic and acidic residues" evidence="2">
    <location>
        <begin position="15"/>
        <end position="30"/>
    </location>
</feature>